<dbReference type="InterPro" id="IPR025110">
    <property type="entry name" value="AMP-bd_C"/>
</dbReference>
<dbReference type="PANTHER" id="PTHR43201">
    <property type="entry name" value="ACYL-COA SYNTHETASE"/>
    <property type="match status" value="1"/>
</dbReference>
<dbReference type="Gene3D" id="3.40.50.12780">
    <property type="entry name" value="N-terminal domain of ligase-like"/>
    <property type="match status" value="1"/>
</dbReference>
<gene>
    <name evidence="5" type="ORF">PBR20603_03821</name>
</gene>
<dbReference type="EMBL" id="CABPST010000012">
    <property type="protein sequence ID" value="VVE89848.1"/>
    <property type="molecule type" value="Genomic_DNA"/>
</dbReference>
<evidence type="ECO:0000256" key="1">
    <source>
        <dbReference type="ARBA" id="ARBA00006432"/>
    </source>
</evidence>
<dbReference type="GO" id="GO:0006631">
    <property type="term" value="P:fatty acid metabolic process"/>
    <property type="evidence" value="ECO:0007669"/>
    <property type="project" value="TreeGrafter"/>
</dbReference>
<evidence type="ECO:0000259" key="3">
    <source>
        <dbReference type="Pfam" id="PF00501"/>
    </source>
</evidence>
<comment type="similarity">
    <text evidence="1">Belongs to the ATP-dependent AMP-binding enzyme family.</text>
</comment>
<evidence type="ECO:0000313" key="5">
    <source>
        <dbReference type="EMBL" id="VVE89848.1"/>
    </source>
</evidence>
<dbReference type="PANTHER" id="PTHR43201:SF5">
    <property type="entry name" value="MEDIUM-CHAIN ACYL-COA LIGASE ACSF2, MITOCHONDRIAL"/>
    <property type="match status" value="1"/>
</dbReference>
<dbReference type="InterPro" id="IPR045851">
    <property type="entry name" value="AMP-bd_C_sf"/>
</dbReference>
<evidence type="ECO:0000256" key="2">
    <source>
        <dbReference type="ARBA" id="ARBA00022598"/>
    </source>
</evidence>
<keyword evidence="2 5" id="KW-0436">Ligase</keyword>
<name>A0A5E5BWJ7_9BURK</name>
<dbReference type="OrthoDB" id="9766486at2"/>
<dbReference type="InterPro" id="IPR000873">
    <property type="entry name" value="AMP-dep_synth/lig_dom"/>
</dbReference>
<feature type="domain" description="AMP-binding enzyme C-terminal" evidence="4">
    <location>
        <begin position="454"/>
        <end position="530"/>
    </location>
</feature>
<sequence>MSKDASGWTTRLTAQMIDQYTASGAWRNTTIAQLAQQRAGATPERVCVVDGVHRMTYARLFAEARRIAAGLRDMGLVPGDVVSFQLPNWWEAVVVNLAAAMGGWVANPIVPIYRDAEVGFILDDSHSSVIFLPERFRSIDYLAMMQRLAHTSNIRTPIVTVRAQTPGAHGLSDFSTLGNHAAPWEAFDVSPNAVKLALYTSGTTGRPKGVLHSHNTLATELDAVSRFWHVDEDDVVFMPSPVTHITGYTYALDYVFVAGVRAVLMDQWEATAAVALARREHATLTVAATPFLAEFVDAVAQSGEPLPAFRMFASGGAPVPPELVHRAARIMPDCVFCRVYGSSETPTVSLGVNQRGEQTIGAETDGRIFNNEVRIADPVTGAPLPAGQVGEILARGPEIMLGYCRDTDTLDAFDADGFFRSGDLGWVSDDGVITVTGRKKDLIIRGGENLSPKEIEDILHTHPAIAEAAVVAMPHARLGETPCAWVVLREGTSLTFETLIEWLETARLAKQKLPERLFVVEAMPKTPSGKILKHVLRTRSAEAVASEAPSTSATSIATTAA</sequence>
<dbReference type="GO" id="GO:0031956">
    <property type="term" value="F:medium-chain fatty acid-CoA ligase activity"/>
    <property type="evidence" value="ECO:0007669"/>
    <property type="project" value="TreeGrafter"/>
</dbReference>
<dbReference type="Pfam" id="PF13193">
    <property type="entry name" value="AMP-binding_C"/>
    <property type="match status" value="1"/>
</dbReference>
<protein>
    <submittedName>
        <fullName evidence="5">Cyclohexanecarboxylate--CoA ligase</fullName>
    </submittedName>
</protein>
<dbReference type="Pfam" id="PF00501">
    <property type="entry name" value="AMP-binding"/>
    <property type="match status" value="1"/>
</dbReference>
<dbReference type="AlphaFoldDB" id="A0A5E5BWJ7"/>
<dbReference type="Gene3D" id="3.30.300.30">
    <property type="match status" value="1"/>
</dbReference>
<organism evidence="5 6">
    <name type="scientific">Pandoraea bronchicola</name>
    <dbReference type="NCBI Taxonomy" id="2508287"/>
    <lineage>
        <taxon>Bacteria</taxon>
        <taxon>Pseudomonadati</taxon>
        <taxon>Pseudomonadota</taxon>
        <taxon>Betaproteobacteria</taxon>
        <taxon>Burkholderiales</taxon>
        <taxon>Burkholderiaceae</taxon>
        <taxon>Pandoraea</taxon>
    </lineage>
</organism>
<dbReference type="RefSeq" id="WP_150561058.1">
    <property type="nucleotide sequence ID" value="NZ_CABPST010000012.1"/>
</dbReference>
<dbReference type="SUPFAM" id="SSF56801">
    <property type="entry name" value="Acetyl-CoA synthetase-like"/>
    <property type="match status" value="1"/>
</dbReference>
<dbReference type="Proteomes" id="UP000382040">
    <property type="component" value="Unassembled WGS sequence"/>
</dbReference>
<evidence type="ECO:0000259" key="4">
    <source>
        <dbReference type="Pfam" id="PF13193"/>
    </source>
</evidence>
<reference evidence="5 6" key="1">
    <citation type="submission" date="2019-08" db="EMBL/GenBank/DDBJ databases">
        <authorList>
            <person name="Peeters C."/>
        </authorList>
    </citation>
    <scope>NUCLEOTIDE SEQUENCE [LARGE SCALE GENOMIC DNA]</scope>
    <source>
        <strain evidence="5 6">LMG 20603</strain>
    </source>
</reference>
<accession>A0A5E5BWJ7</accession>
<keyword evidence="6" id="KW-1185">Reference proteome</keyword>
<proteinExistence type="inferred from homology"/>
<dbReference type="InterPro" id="IPR042099">
    <property type="entry name" value="ANL_N_sf"/>
</dbReference>
<dbReference type="FunFam" id="3.30.300.30:FF:000008">
    <property type="entry name" value="2,3-dihydroxybenzoate-AMP ligase"/>
    <property type="match status" value="1"/>
</dbReference>
<feature type="domain" description="AMP-dependent synthetase/ligase" evidence="3">
    <location>
        <begin position="36"/>
        <end position="403"/>
    </location>
</feature>
<evidence type="ECO:0000313" key="6">
    <source>
        <dbReference type="Proteomes" id="UP000382040"/>
    </source>
</evidence>